<protein>
    <submittedName>
        <fullName evidence="4">ExeM/NucH family extracellular endonuclease</fullName>
    </submittedName>
</protein>
<gene>
    <name evidence="4" type="ORF">JYP53_08070</name>
</gene>
<comment type="caution">
    <text evidence="4">The sequence shown here is derived from an EMBL/GenBank/DDBJ whole genome shotgun (WGS) entry which is preliminary data.</text>
</comment>
<feature type="chain" id="PRO_5046699365" evidence="2">
    <location>
        <begin position="26"/>
        <end position="585"/>
    </location>
</feature>
<dbReference type="Pfam" id="PF03372">
    <property type="entry name" value="Exo_endo_phos"/>
    <property type="match status" value="1"/>
</dbReference>
<dbReference type="InterPro" id="IPR036691">
    <property type="entry name" value="Endo/exonu/phosph_ase_sf"/>
</dbReference>
<feature type="region of interest" description="Disordered" evidence="1">
    <location>
        <begin position="383"/>
        <end position="407"/>
    </location>
</feature>
<evidence type="ECO:0000313" key="5">
    <source>
        <dbReference type="Proteomes" id="UP000664344"/>
    </source>
</evidence>
<keyword evidence="2" id="KW-0732">Signal</keyword>
<dbReference type="PANTHER" id="PTHR42834">
    <property type="entry name" value="ENDONUCLEASE/EXONUCLEASE/PHOSPHATASE FAMILY PROTEIN (AFU_ORTHOLOGUE AFUA_3G09210)"/>
    <property type="match status" value="1"/>
</dbReference>
<proteinExistence type="predicted"/>
<dbReference type="InterPro" id="IPR005135">
    <property type="entry name" value="Endo/exonuclease/phosphatase"/>
</dbReference>
<evidence type="ECO:0000256" key="1">
    <source>
        <dbReference type="SAM" id="MobiDB-lite"/>
    </source>
</evidence>
<evidence type="ECO:0000259" key="3">
    <source>
        <dbReference type="Pfam" id="PF03372"/>
    </source>
</evidence>
<dbReference type="GO" id="GO:0004519">
    <property type="term" value="F:endonuclease activity"/>
    <property type="evidence" value="ECO:0007669"/>
    <property type="project" value="UniProtKB-KW"/>
</dbReference>
<name>A0ABS3BEF4_9GAMM</name>
<dbReference type="PANTHER" id="PTHR42834:SF1">
    <property type="entry name" value="ENDONUCLEASE_EXONUCLEASE_PHOSPHATASE FAMILY PROTEIN (AFU_ORTHOLOGUE AFUA_3G09210)"/>
    <property type="match status" value="1"/>
</dbReference>
<dbReference type="EMBL" id="JAFKDB010000012">
    <property type="protein sequence ID" value="MBN7769852.1"/>
    <property type="molecule type" value="Genomic_DNA"/>
</dbReference>
<dbReference type="Proteomes" id="UP000664344">
    <property type="component" value="Unassembled WGS sequence"/>
</dbReference>
<keyword evidence="4" id="KW-0540">Nuclease</keyword>
<evidence type="ECO:0000256" key="2">
    <source>
        <dbReference type="SAM" id="SignalP"/>
    </source>
</evidence>
<accession>A0ABS3BEF4</accession>
<dbReference type="RefSeq" id="WP_206557276.1">
    <property type="nucleotide sequence ID" value="NZ_JAFKDB010000012.1"/>
</dbReference>
<dbReference type="InterPro" id="IPR047971">
    <property type="entry name" value="ExeM-like"/>
</dbReference>
<keyword evidence="5" id="KW-1185">Reference proteome</keyword>
<reference evidence="4 5" key="1">
    <citation type="submission" date="2021-02" db="EMBL/GenBank/DDBJ databases">
        <title>PHA producing bacteria isolated from coastal sediment in Guangdong, Shenzhen.</title>
        <authorList>
            <person name="Zheng W."/>
            <person name="Yu S."/>
            <person name="Huang Y."/>
        </authorList>
    </citation>
    <scope>NUCLEOTIDE SEQUENCE [LARGE SCALE GENOMIC DNA]</scope>
    <source>
        <strain evidence="4 5">TN21-5</strain>
    </source>
</reference>
<dbReference type="CDD" id="cd04486">
    <property type="entry name" value="YhcR_OBF_like"/>
    <property type="match status" value="1"/>
</dbReference>
<evidence type="ECO:0000313" key="4">
    <source>
        <dbReference type="EMBL" id="MBN7769852.1"/>
    </source>
</evidence>
<feature type="domain" description="Endonuclease/exonuclease/phosphatase" evidence="3">
    <location>
        <begin position="284"/>
        <end position="572"/>
    </location>
</feature>
<keyword evidence="4" id="KW-0255">Endonuclease</keyword>
<organism evidence="4 5">
    <name type="scientific">Marinobacter daepoensis</name>
    <dbReference type="NCBI Taxonomy" id="262077"/>
    <lineage>
        <taxon>Bacteria</taxon>
        <taxon>Pseudomonadati</taxon>
        <taxon>Pseudomonadota</taxon>
        <taxon>Gammaproteobacteria</taxon>
        <taxon>Pseudomonadales</taxon>
        <taxon>Marinobacteraceae</taxon>
        <taxon>Marinobacter</taxon>
    </lineage>
</organism>
<feature type="signal peptide" evidence="2">
    <location>
        <begin position="1"/>
        <end position="25"/>
    </location>
</feature>
<dbReference type="NCBIfam" id="NF033681">
    <property type="entry name" value="ExeM_NucH_DNase"/>
    <property type="match status" value="1"/>
</dbReference>
<keyword evidence="4" id="KW-0378">Hydrolase</keyword>
<dbReference type="Gene3D" id="3.60.10.10">
    <property type="entry name" value="Endonuclease/exonuclease/phosphatase"/>
    <property type="match status" value="1"/>
</dbReference>
<dbReference type="SUPFAM" id="SSF56219">
    <property type="entry name" value="DNase I-like"/>
    <property type="match status" value="1"/>
</dbReference>
<sequence>MIKPQRALSTAFLAQLLFAAAPLGAAADTACGNSATAIHEIQGAGDQSPLAGKRVTVEGILTRDSRQAGGFGGFYLQQADHETDNNPGTSEALFVYTRKPGGKPGQRMRVTGQVTEFHGLTELTKVKALTACEHTGLPASIAVSLPWTQPPESLENMRVRFTGPLTLTDSYNLARYGELVLAAHDQIIATEYLPPGREARALAQHNHHHRVLLDDGLGIRNPEPVPWLGQHALRAGDTVSGLEGVLDYRFGQWRIQPTRTPHFESGKTRPAPPVKPPSSLRVMTLNLQNYFNGNGDQTGFPTPRGARSFAAFEAQRERLVRTVREARADILAVTELENDGYGPSSASIGLAQALGAGWMVIRTPGQDGSDAIRTSLLYQSDRVSPAGIPHRPGPETPAGRPRPPLAQAFKIPEGDQEFWVVVPHFKSKSCRNASENERDQSDGQGCYNRHRTRSAKALTHWLDQLTGGLTETPVLITGDLNSYPREAPLEHLRKAGFSNLVHRFHPCQPEHCDHYTYRYQGQKGTLDYALASPTLLPSVLQAQTWNTNVDEPPALGYRQAPDQSGPWRSSDHNPVLTDLSFTRQP</sequence>
<feature type="region of interest" description="Disordered" evidence="1">
    <location>
        <begin position="550"/>
        <end position="585"/>
    </location>
</feature>